<dbReference type="AlphaFoldDB" id="A0A2S3HMI6"/>
<dbReference type="PANTHER" id="PTHR44259">
    <property type="entry name" value="OS07G0183000 PROTEIN-RELATED"/>
    <property type="match status" value="1"/>
</dbReference>
<dbReference type="Gramene" id="PAN26247">
    <property type="protein sequence ID" value="PAN26247"/>
    <property type="gene ID" value="PAHAL_4G306500"/>
</dbReference>
<dbReference type="Pfam" id="PF03478">
    <property type="entry name" value="Beta-prop_KIB1-4"/>
    <property type="match status" value="1"/>
</dbReference>
<gene>
    <name evidence="2" type="ORF">PAHAL_4G306500</name>
</gene>
<dbReference type="PANTHER" id="PTHR44259:SF57">
    <property type="entry name" value="DUF1618 DOMAIN-CONTAINING PROTEIN"/>
    <property type="match status" value="1"/>
</dbReference>
<protein>
    <recommendedName>
        <fullName evidence="1">KIB1-4 beta-propeller domain-containing protein</fullName>
    </recommendedName>
</protein>
<organism evidence="2">
    <name type="scientific">Panicum hallii</name>
    <dbReference type="NCBI Taxonomy" id="206008"/>
    <lineage>
        <taxon>Eukaryota</taxon>
        <taxon>Viridiplantae</taxon>
        <taxon>Streptophyta</taxon>
        <taxon>Embryophyta</taxon>
        <taxon>Tracheophyta</taxon>
        <taxon>Spermatophyta</taxon>
        <taxon>Magnoliopsida</taxon>
        <taxon>Liliopsida</taxon>
        <taxon>Poales</taxon>
        <taxon>Poaceae</taxon>
        <taxon>PACMAD clade</taxon>
        <taxon>Panicoideae</taxon>
        <taxon>Panicodae</taxon>
        <taxon>Paniceae</taxon>
        <taxon>Panicinae</taxon>
        <taxon>Panicum</taxon>
        <taxon>Panicum sect. Panicum</taxon>
    </lineage>
</organism>
<accession>A0A2S3HMI6</accession>
<dbReference type="InterPro" id="IPR050942">
    <property type="entry name" value="F-box_BR-signaling"/>
</dbReference>
<dbReference type="Proteomes" id="UP000243499">
    <property type="component" value="Chromosome 4"/>
</dbReference>
<name>A0A2S3HMI6_9POAL</name>
<dbReference type="EMBL" id="CM008049">
    <property type="protein sequence ID" value="PAN26247.2"/>
    <property type="molecule type" value="Genomic_DNA"/>
</dbReference>
<evidence type="ECO:0000313" key="2">
    <source>
        <dbReference type="EMBL" id="PAN26247.2"/>
    </source>
</evidence>
<sequence>MATRMPPGKRSRPWADLPTELVDAVVYRLELDVFSAARLAAVRAPRSPTCPSGPCLLASHEYNDSDDEYNDYTFDSLDLGAWLAAVDEDCNAKLLNLYTGGRVGLPAVSTIPGVEPSGYHCKIVVCDTPSASGAGAYLAVAIVTTLILAVARGGDRSWTTLKNHRDMLAGYDDAVVHKGRVFAVDVAGSVFAWDLPRAAGSRPDPQRVAAPGATSNGESMYQWNLAESADGRRLILACTHGRYANHEKRGRNVSTRTVNRFHGDGVRLHELDVGDAAGGDGRRWRRVTSLGGRALFLGANWPLWATVTRGPPGQVVQPNCVYVTPAALFGYPDEDFDVVAHDLGDGSCRQIKVSTADRDEDDDGFVIPIWFTPTLQMWSRRAS</sequence>
<proteinExistence type="predicted"/>
<feature type="domain" description="KIB1-4 beta-propeller" evidence="1">
    <location>
        <begin position="80"/>
        <end position="335"/>
    </location>
</feature>
<reference evidence="2" key="1">
    <citation type="submission" date="2018-04" db="EMBL/GenBank/DDBJ databases">
        <title>WGS assembly of Panicum hallii.</title>
        <authorList>
            <person name="Lovell J."/>
            <person name="Jenkins J."/>
            <person name="Lowry D."/>
            <person name="Mamidi S."/>
            <person name="Sreedasyam A."/>
            <person name="Weng X."/>
            <person name="Barry K."/>
            <person name="Bonette J."/>
            <person name="Campitelli B."/>
            <person name="Daum C."/>
            <person name="Gordon S."/>
            <person name="Gould B."/>
            <person name="Lipzen A."/>
            <person name="Macqueen A."/>
            <person name="Palacio-Mejia J."/>
            <person name="Plott C."/>
            <person name="Shakirov E."/>
            <person name="Shu S."/>
            <person name="Yoshinaga Y."/>
            <person name="Zane M."/>
            <person name="Rokhsar D."/>
            <person name="Grimwood J."/>
            <person name="Schmutz J."/>
            <person name="Juenger T."/>
        </authorList>
    </citation>
    <scope>NUCLEOTIDE SEQUENCE [LARGE SCALE GENOMIC DNA]</scope>
    <source>
        <strain evidence="2">FIL2</strain>
    </source>
</reference>
<dbReference type="InterPro" id="IPR005174">
    <property type="entry name" value="KIB1-4_b-propeller"/>
</dbReference>
<evidence type="ECO:0000259" key="1">
    <source>
        <dbReference type="Pfam" id="PF03478"/>
    </source>
</evidence>